<evidence type="ECO:0000256" key="2">
    <source>
        <dbReference type="SAM" id="MobiDB-lite"/>
    </source>
</evidence>
<evidence type="ECO:0000313" key="5">
    <source>
        <dbReference type="Proteomes" id="UP000196475"/>
    </source>
</evidence>
<dbReference type="Pfam" id="PF14584">
    <property type="entry name" value="DUF4446"/>
    <property type="match status" value="1"/>
</dbReference>
<evidence type="ECO:0000313" key="4">
    <source>
        <dbReference type="EMBL" id="OUM87594.1"/>
    </source>
</evidence>
<feature type="region of interest" description="Disordered" evidence="2">
    <location>
        <begin position="191"/>
        <end position="214"/>
    </location>
</feature>
<reference evidence="5" key="1">
    <citation type="submission" date="2016-06" db="EMBL/GenBank/DDBJ databases">
        <authorList>
            <person name="Nascimento L."/>
            <person name="Pereira R.V."/>
            <person name="Martins L.F."/>
            <person name="Quaggio R.B."/>
            <person name="Silva A.M."/>
            <person name="Setubal J.C."/>
        </authorList>
    </citation>
    <scope>NUCLEOTIDE SEQUENCE [LARGE SCALE GENOMIC DNA]</scope>
</reference>
<accession>A0A1Y3PKJ6</accession>
<evidence type="ECO:0008006" key="6">
    <source>
        <dbReference type="Google" id="ProtNLM"/>
    </source>
</evidence>
<evidence type="ECO:0000256" key="3">
    <source>
        <dbReference type="SAM" id="Phobius"/>
    </source>
</evidence>
<keyword evidence="3" id="KW-0472">Membrane</keyword>
<feature type="coiled-coil region" evidence="1">
    <location>
        <begin position="79"/>
        <end position="120"/>
    </location>
</feature>
<keyword evidence="3" id="KW-1133">Transmembrane helix</keyword>
<protein>
    <recommendedName>
        <fullName evidence="6">DUF4446 domain-containing protein</fullName>
    </recommendedName>
</protein>
<keyword evidence="3" id="KW-0812">Transmembrane</keyword>
<dbReference type="Proteomes" id="UP000196475">
    <property type="component" value="Unassembled WGS sequence"/>
</dbReference>
<feature type="transmembrane region" description="Helical" evidence="3">
    <location>
        <begin position="27"/>
        <end position="51"/>
    </location>
</feature>
<dbReference type="EMBL" id="LZRT01000072">
    <property type="protein sequence ID" value="OUM87594.1"/>
    <property type="molecule type" value="Genomic_DNA"/>
</dbReference>
<dbReference type="InterPro" id="IPR027981">
    <property type="entry name" value="DUF4446"/>
</dbReference>
<proteinExistence type="predicted"/>
<gene>
    <name evidence="4" type="ORF">BAA01_04805</name>
</gene>
<comment type="caution">
    <text evidence="4">The sequence shown here is derived from an EMBL/GenBank/DDBJ whole genome shotgun (WGS) entry which is preliminary data.</text>
</comment>
<sequence length="214" mass="24028">MRAMNTPTDFQMDWQSALSAISDTNNALFWIALILLGIFLVQLILFIIWGVQARQIRQIRRRYRKLLSHLGSEQGGDLLHQLLTEQESLQAQVAGLKQELAQCTQEMARLKQEQAQHVSRVGMIRYNAFRETGNDLSFSVAWVNERLDGVVITSIYSRGECSVYAKPLSGGQSAYPLSPEEQEAIQHAAASKVLDQNKRTDGNKSTPEVPLSRA</sequence>
<dbReference type="AlphaFoldDB" id="A0A1Y3PKJ6"/>
<organism evidence="4 5">
    <name type="scientific">Bacillus thermozeamaize</name>
    <dbReference type="NCBI Taxonomy" id="230954"/>
    <lineage>
        <taxon>Bacteria</taxon>
        <taxon>Bacillati</taxon>
        <taxon>Bacillota</taxon>
        <taxon>Bacilli</taxon>
        <taxon>Bacillales</taxon>
        <taxon>Bacillaceae</taxon>
        <taxon>Bacillus</taxon>
    </lineage>
</organism>
<evidence type="ECO:0000256" key="1">
    <source>
        <dbReference type="SAM" id="Coils"/>
    </source>
</evidence>
<keyword evidence="1" id="KW-0175">Coiled coil</keyword>
<name>A0A1Y3PKJ6_9BACI</name>